<dbReference type="AlphaFoldDB" id="A0AAJ5NRX2"/>
<gene>
    <name evidence="1" type="ORF">NCTC10125_00422</name>
</gene>
<name>A0AAJ5NRX2_9BACT</name>
<proteinExistence type="predicted"/>
<dbReference type="KEGG" id="mds:MDIS_02200"/>
<accession>A0AAJ5NRX2</accession>
<reference evidence="1 2" key="1">
    <citation type="submission" date="2019-01" db="EMBL/GenBank/DDBJ databases">
        <authorList>
            <consortium name="Pathogen Informatics"/>
        </authorList>
    </citation>
    <scope>NUCLEOTIDE SEQUENCE [LARGE SCALE GENOMIC DNA]</scope>
    <source>
        <strain evidence="1 2">NCTC10125</strain>
    </source>
</reference>
<protein>
    <submittedName>
        <fullName evidence="1">Uncharacterized protein</fullName>
    </submittedName>
</protein>
<dbReference type="Proteomes" id="UP000289629">
    <property type="component" value="Chromosome"/>
</dbReference>
<evidence type="ECO:0000313" key="2">
    <source>
        <dbReference type="Proteomes" id="UP000289629"/>
    </source>
</evidence>
<sequence>MRRSLKWVLTLTPLAVGSVAATIYLTSENLVSNFGENTNGKKVSVETRISPLANSQDNETNLKTEKLNNQKPLDEPVAKTKKIITPVLTQIPKELKKVQKPKNLTSPAILLTNKQDLAKTKVEQKR</sequence>
<dbReference type="RefSeq" id="WP_044635434.1">
    <property type="nucleotide sequence ID" value="NZ_CP007229.1"/>
</dbReference>
<dbReference type="EMBL" id="LR214971">
    <property type="protein sequence ID" value="VEU61844.1"/>
    <property type="molecule type" value="Genomic_DNA"/>
</dbReference>
<evidence type="ECO:0000313" key="1">
    <source>
        <dbReference type="EMBL" id="VEU61844.1"/>
    </source>
</evidence>
<organism evidence="1 2">
    <name type="scientific">Mesomycoplasma dispar</name>
    <dbReference type="NCBI Taxonomy" id="86660"/>
    <lineage>
        <taxon>Bacteria</taxon>
        <taxon>Bacillati</taxon>
        <taxon>Mycoplasmatota</taxon>
        <taxon>Mycoplasmoidales</taxon>
        <taxon>Metamycoplasmataceae</taxon>
        <taxon>Mesomycoplasma</taxon>
    </lineage>
</organism>